<keyword evidence="1" id="KW-0812">Transmembrane</keyword>
<sequence length="97" mass="11480">MQTQPASDDATDWCFLLRREEQAAALSQRYLRYVARFERRDNRRAWLRYIVGSPVTALSAIFKRKPLPLELRRQPLSEVDFQHELFLGSIRRMSAPD</sequence>
<feature type="transmembrane region" description="Helical" evidence="1">
    <location>
        <begin position="46"/>
        <end position="62"/>
    </location>
</feature>
<dbReference type="RefSeq" id="WP_382226411.1">
    <property type="nucleotide sequence ID" value="NZ_JBHTCA010000020.1"/>
</dbReference>
<comment type="caution">
    <text evidence="2">The sequence shown here is derived from an EMBL/GenBank/DDBJ whole genome shotgun (WGS) entry which is preliminary data.</text>
</comment>
<organism evidence="2 3">
    <name type="scientific">Hydrogenophaga atypica</name>
    <dbReference type="NCBI Taxonomy" id="249409"/>
    <lineage>
        <taxon>Bacteria</taxon>
        <taxon>Pseudomonadati</taxon>
        <taxon>Pseudomonadota</taxon>
        <taxon>Betaproteobacteria</taxon>
        <taxon>Burkholderiales</taxon>
        <taxon>Comamonadaceae</taxon>
        <taxon>Hydrogenophaga</taxon>
    </lineage>
</organism>
<keyword evidence="1" id="KW-1133">Transmembrane helix</keyword>
<evidence type="ECO:0000256" key="1">
    <source>
        <dbReference type="SAM" id="Phobius"/>
    </source>
</evidence>
<dbReference type="Proteomes" id="UP001596501">
    <property type="component" value="Unassembled WGS sequence"/>
</dbReference>
<reference evidence="3" key="1">
    <citation type="journal article" date="2019" name="Int. J. Syst. Evol. Microbiol.">
        <title>The Global Catalogue of Microorganisms (GCM) 10K type strain sequencing project: providing services to taxonomists for standard genome sequencing and annotation.</title>
        <authorList>
            <consortium name="The Broad Institute Genomics Platform"/>
            <consortium name="The Broad Institute Genome Sequencing Center for Infectious Disease"/>
            <person name="Wu L."/>
            <person name="Ma J."/>
        </authorList>
    </citation>
    <scope>NUCLEOTIDE SEQUENCE [LARGE SCALE GENOMIC DNA]</scope>
    <source>
        <strain evidence="3">CGMCC 1.12371</strain>
    </source>
</reference>
<name>A0ABW2QN66_9BURK</name>
<gene>
    <name evidence="2" type="ORF">ACFQPB_18530</name>
</gene>
<protein>
    <submittedName>
        <fullName evidence="2">Uncharacterized protein</fullName>
    </submittedName>
</protein>
<keyword evidence="1" id="KW-0472">Membrane</keyword>
<evidence type="ECO:0000313" key="3">
    <source>
        <dbReference type="Proteomes" id="UP001596501"/>
    </source>
</evidence>
<evidence type="ECO:0000313" key="2">
    <source>
        <dbReference type="EMBL" id="MFC7410859.1"/>
    </source>
</evidence>
<proteinExistence type="predicted"/>
<dbReference type="EMBL" id="JBHTCA010000020">
    <property type="protein sequence ID" value="MFC7410859.1"/>
    <property type="molecule type" value="Genomic_DNA"/>
</dbReference>
<accession>A0ABW2QN66</accession>
<keyword evidence="3" id="KW-1185">Reference proteome</keyword>